<sequence length="154" mass="17391">MNELLHKYWEGQSSLEEEQKLIAYFNSETVAPEHEVYRSIFNAFEEESVMKEDLDFDAFAKLAPEEKPKDHSKIRVLKGLGIAAGFAALIAVGSNYIGTTETNTDLGTYEDPKEAYHATVEALQLVSTKFNNGRKNLKPLSEINNKTEKVFKTK</sequence>
<proteinExistence type="predicted"/>
<organism evidence="2 3">
    <name type="scientific">Nonlabens ulvanivorans</name>
    <name type="common">Persicivirga ulvanivorans</name>
    <dbReference type="NCBI Taxonomy" id="906888"/>
    <lineage>
        <taxon>Bacteria</taxon>
        <taxon>Pseudomonadati</taxon>
        <taxon>Bacteroidota</taxon>
        <taxon>Flavobacteriia</taxon>
        <taxon>Flavobacteriales</taxon>
        <taxon>Flavobacteriaceae</taxon>
        <taxon>Nonlabens</taxon>
    </lineage>
</organism>
<reference evidence="2 3" key="1">
    <citation type="journal article" date="2014" name="Genome Announc.">
        <title>Draft Genome Sequences of Marine Flavobacterium Nonlabens Strains NR17, NR24, NR27, NR32, NR33, and Ara13.</title>
        <authorList>
            <person name="Nakanishi M."/>
            <person name="Meirelles P."/>
            <person name="Suzuki R."/>
            <person name="Takatani N."/>
            <person name="Mino S."/>
            <person name="Suda W."/>
            <person name="Oshima K."/>
            <person name="Hattori M."/>
            <person name="Ohkuma M."/>
            <person name="Hosokawa M."/>
            <person name="Miyashita K."/>
            <person name="Thompson F.L."/>
            <person name="Niwa A."/>
            <person name="Sawabe T."/>
            <person name="Sawabe T."/>
        </authorList>
    </citation>
    <scope>NUCLEOTIDE SEQUENCE [LARGE SCALE GENOMIC DNA]</scope>
    <source>
        <strain evidence="3">JCM19296</strain>
    </source>
</reference>
<keyword evidence="1" id="KW-0472">Membrane</keyword>
<feature type="transmembrane region" description="Helical" evidence="1">
    <location>
        <begin position="76"/>
        <end position="97"/>
    </location>
</feature>
<name>A0A081DGC6_NONUL</name>
<dbReference type="EMBL" id="BBLG01000016">
    <property type="protein sequence ID" value="GAK77972.1"/>
    <property type="molecule type" value="Genomic_DNA"/>
</dbReference>
<evidence type="ECO:0000313" key="3">
    <source>
        <dbReference type="Proteomes" id="UP000028980"/>
    </source>
</evidence>
<protein>
    <submittedName>
        <fullName evidence="2">Uncharacterized protein</fullName>
    </submittedName>
</protein>
<dbReference type="Proteomes" id="UP000028980">
    <property type="component" value="Unassembled WGS sequence"/>
</dbReference>
<dbReference type="AlphaFoldDB" id="A0A081DGC6"/>
<accession>A0A081DGC6</accession>
<dbReference type="RefSeq" id="WP_042272547.1">
    <property type="nucleotide sequence ID" value="NZ_CP138994.1"/>
</dbReference>
<keyword evidence="1" id="KW-1133">Transmembrane helix</keyword>
<comment type="caution">
    <text evidence="2">The sequence shown here is derived from an EMBL/GenBank/DDBJ whole genome shotgun (WGS) entry which is preliminary data.</text>
</comment>
<keyword evidence="1" id="KW-0812">Transmembrane</keyword>
<evidence type="ECO:0000313" key="2">
    <source>
        <dbReference type="EMBL" id="GAK77972.1"/>
    </source>
</evidence>
<gene>
    <name evidence="2" type="ORF">JCM19296_3581</name>
</gene>
<evidence type="ECO:0000256" key="1">
    <source>
        <dbReference type="SAM" id="Phobius"/>
    </source>
</evidence>